<keyword evidence="1" id="KW-1133">Transmembrane helix</keyword>
<dbReference type="EMBL" id="CATQJL010000001">
    <property type="protein sequence ID" value="CAJ0591991.1"/>
    <property type="molecule type" value="Genomic_DNA"/>
</dbReference>
<feature type="transmembrane region" description="Helical" evidence="1">
    <location>
        <begin position="12"/>
        <end position="29"/>
    </location>
</feature>
<proteinExistence type="predicted"/>
<comment type="caution">
    <text evidence="2">The sequence shown here is derived from an EMBL/GenBank/DDBJ whole genome shotgun (WGS) entry which is preliminary data.</text>
</comment>
<organism evidence="2 3">
    <name type="scientific">Cylicocyclus nassatus</name>
    <name type="common">Nematode worm</name>
    <dbReference type="NCBI Taxonomy" id="53992"/>
    <lineage>
        <taxon>Eukaryota</taxon>
        <taxon>Metazoa</taxon>
        <taxon>Ecdysozoa</taxon>
        <taxon>Nematoda</taxon>
        <taxon>Chromadorea</taxon>
        <taxon>Rhabditida</taxon>
        <taxon>Rhabditina</taxon>
        <taxon>Rhabditomorpha</taxon>
        <taxon>Strongyloidea</taxon>
        <taxon>Strongylidae</taxon>
        <taxon>Cylicocyclus</taxon>
    </lineage>
</organism>
<keyword evidence="1" id="KW-0812">Transmembrane</keyword>
<keyword evidence="3" id="KW-1185">Reference proteome</keyword>
<evidence type="ECO:0000313" key="2">
    <source>
        <dbReference type="EMBL" id="CAJ0591991.1"/>
    </source>
</evidence>
<sequence>MNGVGLEHNHLFGFGILDAAEMVMLAMVWKTAPPRYHCTGGTIDTTYISASEMSRDAASIKDWSTHVVTFKSFCISFQE</sequence>
<gene>
    <name evidence="2" type="ORF">CYNAS_LOCUS3974</name>
</gene>
<protein>
    <submittedName>
        <fullName evidence="2">Uncharacterized protein</fullName>
    </submittedName>
</protein>
<name>A0AA36DRE4_CYLNA</name>
<evidence type="ECO:0000313" key="3">
    <source>
        <dbReference type="Proteomes" id="UP001176961"/>
    </source>
</evidence>
<evidence type="ECO:0000256" key="1">
    <source>
        <dbReference type="SAM" id="Phobius"/>
    </source>
</evidence>
<accession>A0AA36DRE4</accession>
<reference evidence="2" key="1">
    <citation type="submission" date="2023-07" db="EMBL/GenBank/DDBJ databases">
        <authorList>
            <consortium name="CYATHOMIX"/>
        </authorList>
    </citation>
    <scope>NUCLEOTIDE SEQUENCE</scope>
    <source>
        <strain evidence="2">N/A</strain>
    </source>
</reference>
<dbReference type="Proteomes" id="UP001176961">
    <property type="component" value="Unassembled WGS sequence"/>
</dbReference>
<dbReference type="AlphaFoldDB" id="A0AA36DRE4"/>
<keyword evidence="1" id="KW-0472">Membrane</keyword>